<organism evidence="3 4">
    <name type="scientific">Selenomonas noxia F0398</name>
    <dbReference type="NCBI Taxonomy" id="702437"/>
    <lineage>
        <taxon>Bacteria</taxon>
        <taxon>Bacillati</taxon>
        <taxon>Bacillota</taxon>
        <taxon>Negativicutes</taxon>
        <taxon>Selenomonadales</taxon>
        <taxon>Selenomonadaceae</taxon>
        <taxon>Selenomonas</taxon>
    </lineage>
</organism>
<evidence type="ECO:0000256" key="2">
    <source>
        <dbReference type="HAMAP-Rule" id="MF_01539"/>
    </source>
</evidence>
<feature type="binding site" evidence="2">
    <location>
        <position position="185"/>
    </location>
    <ligand>
        <name>ATP</name>
        <dbReference type="ChEBI" id="CHEBI:30616"/>
    </ligand>
</feature>
<keyword evidence="2" id="KW-0436">Ligase</keyword>
<dbReference type="HAMAP" id="MF_01539">
    <property type="entry name" value="TmcAL"/>
    <property type="match status" value="1"/>
</dbReference>
<dbReference type="InterPro" id="IPR014729">
    <property type="entry name" value="Rossmann-like_a/b/a_fold"/>
</dbReference>
<reference evidence="3 4" key="1">
    <citation type="submission" date="2011-08" db="EMBL/GenBank/DDBJ databases">
        <title>The Genome Sequence of Selenomonas noxia F0398.</title>
        <authorList>
            <consortium name="The Broad Institute Genome Sequencing Platform"/>
            <person name="Earl A."/>
            <person name="Ward D."/>
            <person name="Feldgarden M."/>
            <person name="Gevers D."/>
            <person name="Izard J."/>
            <person name="Ganesan A."/>
            <person name="Blanton J.M."/>
            <person name="Baranova O.V."/>
            <person name="Tanner A.C."/>
            <person name="Dewhirst F.E."/>
            <person name="Young S.K."/>
            <person name="Zeng Q."/>
            <person name="Gargeya S."/>
            <person name="Fitzgerald M."/>
            <person name="Haas B."/>
            <person name="Abouelleil A."/>
            <person name="Alvarado L."/>
            <person name="Arachchi H.M."/>
            <person name="Berlin A."/>
            <person name="Brown A."/>
            <person name="Chapman S.B."/>
            <person name="Chen Z."/>
            <person name="Dunbar C."/>
            <person name="Freedman E."/>
            <person name="Gearin G."/>
            <person name="Gellesch M."/>
            <person name="Goldberg J."/>
            <person name="Griggs A."/>
            <person name="Gujja S."/>
            <person name="Heiman D."/>
            <person name="Howarth C."/>
            <person name="Larson L."/>
            <person name="Lui A."/>
            <person name="MacDonald P.J.P."/>
            <person name="Montmayeur A."/>
            <person name="Murphy C."/>
            <person name="Neiman D."/>
            <person name="Pearson M."/>
            <person name="Priest M."/>
            <person name="Roberts A."/>
            <person name="Saif S."/>
            <person name="Shea T."/>
            <person name="Shenoy N."/>
            <person name="Sisk P."/>
            <person name="Stolte C."/>
            <person name="Sykes S."/>
            <person name="Wortman J."/>
            <person name="Nusbaum C."/>
            <person name="Birren B."/>
        </authorList>
    </citation>
    <scope>NUCLEOTIDE SEQUENCE [LARGE SCALE GENOMIC DNA]</scope>
    <source>
        <strain evidence="3 4">F0398</strain>
    </source>
</reference>
<dbReference type="EMBL" id="ADGH01000004">
    <property type="protein sequence ID" value="EHG25405.1"/>
    <property type="molecule type" value="Genomic_DNA"/>
</dbReference>
<comment type="similarity">
    <text evidence="2">Belongs to the TmcAL family.</text>
</comment>
<dbReference type="Pfam" id="PF05636">
    <property type="entry name" value="HIGH_NTase1"/>
    <property type="match status" value="1"/>
</dbReference>
<evidence type="ECO:0000313" key="3">
    <source>
        <dbReference type="EMBL" id="EHG25405.1"/>
    </source>
</evidence>
<feature type="binding site" evidence="2">
    <location>
        <position position="160"/>
    </location>
    <ligand>
        <name>ATP</name>
        <dbReference type="ChEBI" id="CHEBI:30616"/>
    </ligand>
</feature>
<keyword evidence="1 2" id="KW-0819">tRNA processing</keyword>
<comment type="caution">
    <text evidence="2">Lacks conserved residue(s) required for the propagation of feature annotation.</text>
</comment>
<evidence type="ECO:0000256" key="1">
    <source>
        <dbReference type="ARBA" id="ARBA00022694"/>
    </source>
</evidence>
<dbReference type="Gene3D" id="3.40.50.620">
    <property type="entry name" value="HUPs"/>
    <property type="match status" value="1"/>
</dbReference>
<comment type="function">
    <text evidence="2">Catalyzes the formation of N(4)-acetylcytidine (ac(4)C) at the wobble position of elongator tRNA(Met), using acetate and ATP as substrates. First activates an acetate ion to form acetyladenylate (Ac-AMP) and then transfers the acetyl group to tRNA to form ac(4)C34.</text>
</comment>
<feature type="binding site" evidence="2">
    <location>
        <begin position="7"/>
        <end position="20"/>
    </location>
    <ligand>
        <name>ATP</name>
        <dbReference type="ChEBI" id="CHEBI:30616"/>
    </ligand>
</feature>
<comment type="caution">
    <text evidence="3">The sequence shown here is derived from an EMBL/GenBank/DDBJ whole genome shotgun (WGS) entry which is preliminary data.</text>
</comment>
<sequence length="413" mass="46430">MQFIGIIAEYNPFHCGHVWQLRELRRRYPDIDGIIVAMSGSFTQRGTPCIMDKWRRARHAVAGGADLVLELPFVFACRSAQDFARGGISLLSRLGVVSHLAFGTEADETAPLMEIALQIDSDTVQEKIYEYIDAGFSYAAALSHALMDGGVSEDMLRAPNNILAVEYLRALHQFAPQITPILVQRKSVQHSDVHLYAGITSASSIRTAIRRIPPAWNLLEKSLLPLVFSDLHTAYLFGLPEENELLRLLRYELLIRNTSELKNICGVAEGIENRLVDCLKTTSEYNDLIKKVSTKRYPQSRIARLIVHLLLCLQKAQTTAFDEAGASYIRPLAFNKQGRDILRQIKKYTQLPIVTRTAAFLTSGQRSVPSSELSLLQQMLSFDTRATELRILTLLTEHKDTCRTDFITSPQLL</sequence>
<comment type="catalytic activity">
    <reaction evidence="2">
        <text>cytidine(34) in elongator tRNA(Met) + acetate + ATP = N(4)-acetylcytidine(34) in elongator tRNA(Met) + AMP + diphosphate</text>
        <dbReference type="Rhea" id="RHEA:58144"/>
        <dbReference type="Rhea" id="RHEA-COMP:10693"/>
        <dbReference type="Rhea" id="RHEA-COMP:10694"/>
        <dbReference type="ChEBI" id="CHEBI:30089"/>
        <dbReference type="ChEBI" id="CHEBI:30616"/>
        <dbReference type="ChEBI" id="CHEBI:33019"/>
        <dbReference type="ChEBI" id="CHEBI:74900"/>
        <dbReference type="ChEBI" id="CHEBI:82748"/>
        <dbReference type="ChEBI" id="CHEBI:456215"/>
    </reaction>
</comment>
<dbReference type="SUPFAM" id="SSF52374">
    <property type="entry name" value="Nucleotidylyl transferase"/>
    <property type="match status" value="1"/>
</dbReference>
<keyword evidence="2" id="KW-0547">Nucleotide-binding</keyword>
<proteinExistence type="inferred from homology"/>
<dbReference type="PANTHER" id="PTHR37825:SF1">
    <property type="entry name" value="TRNA(MET) CYTIDINE ACETATE LIGASE"/>
    <property type="match status" value="1"/>
</dbReference>
<dbReference type="EC" id="6.3.4.-" evidence="2"/>
<keyword evidence="2" id="KW-0067">ATP-binding</keyword>
<name>A0ABN0DR75_9FIRM</name>
<gene>
    <name evidence="2" type="primary">tmcAL</name>
    <name evidence="3" type="ORF">HMPREF9432_00785</name>
</gene>
<dbReference type="Proteomes" id="UP000003175">
    <property type="component" value="Unassembled WGS sequence"/>
</dbReference>
<keyword evidence="2" id="KW-0963">Cytoplasm</keyword>
<feature type="binding site" evidence="2">
    <location>
        <position position="103"/>
    </location>
    <ligand>
        <name>ATP</name>
        <dbReference type="ChEBI" id="CHEBI:30616"/>
    </ligand>
</feature>
<dbReference type="InterPro" id="IPR008513">
    <property type="entry name" value="tRNA(Met)_cyd_acetate_ligase"/>
</dbReference>
<keyword evidence="4" id="KW-1185">Reference proteome</keyword>
<comment type="subcellular location">
    <subcellularLocation>
        <location evidence="2">Cytoplasm</location>
    </subcellularLocation>
</comment>
<keyword evidence="2" id="KW-0694">RNA-binding</keyword>
<evidence type="ECO:0000313" key="4">
    <source>
        <dbReference type="Proteomes" id="UP000003175"/>
    </source>
</evidence>
<dbReference type="RefSeq" id="WP_006696129.1">
    <property type="nucleotide sequence ID" value="NZ_JH376858.1"/>
</dbReference>
<dbReference type="PANTHER" id="PTHR37825">
    <property type="entry name" value="TRNA(MET) CYTIDINE ACETATE LIGASE"/>
    <property type="match status" value="1"/>
</dbReference>
<protein>
    <recommendedName>
        <fullName evidence="2">tRNA(Met) cytidine acetate ligase</fullName>
        <ecNumber evidence="2">6.3.4.-</ecNumber>
    </recommendedName>
</protein>
<keyword evidence="2" id="KW-0820">tRNA-binding</keyword>
<accession>A0ABN0DR75</accession>